<feature type="region of interest" description="Disordered" evidence="1">
    <location>
        <begin position="1"/>
        <end position="46"/>
    </location>
</feature>
<evidence type="ECO:0000313" key="3">
    <source>
        <dbReference type="Proteomes" id="UP001178461"/>
    </source>
</evidence>
<dbReference type="AlphaFoldDB" id="A0AA35NVZ4"/>
<proteinExistence type="predicted"/>
<gene>
    <name evidence="2" type="ORF">PODLI_1B005057</name>
</gene>
<keyword evidence="3" id="KW-1185">Reference proteome</keyword>
<organism evidence="2 3">
    <name type="scientific">Podarcis lilfordi</name>
    <name type="common">Lilford's wall lizard</name>
    <dbReference type="NCBI Taxonomy" id="74358"/>
    <lineage>
        <taxon>Eukaryota</taxon>
        <taxon>Metazoa</taxon>
        <taxon>Chordata</taxon>
        <taxon>Craniata</taxon>
        <taxon>Vertebrata</taxon>
        <taxon>Euteleostomi</taxon>
        <taxon>Lepidosauria</taxon>
        <taxon>Squamata</taxon>
        <taxon>Bifurcata</taxon>
        <taxon>Unidentata</taxon>
        <taxon>Episquamata</taxon>
        <taxon>Laterata</taxon>
        <taxon>Lacertibaenia</taxon>
        <taxon>Lacertidae</taxon>
        <taxon>Podarcis</taxon>
    </lineage>
</organism>
<name>A0AA35NVZ4_9SAUR</name>
<protein>
    <submittedName>
        <fullName evidence="2">Uncharacterized protein</fullName>
    </submittedName>
</protein>
<dbReference type="EMBL" id="OX395126">
    <property type="protein sequence ID" value="CAI5762487.1"/>
    <property type="molecule type" value="Genomic_DNA"/>
</dbReference>
<evidence type="ECO:0000313" key="2">
    <source>
        <dbReference type="EMBL" id="CAI5762487.1"/>
    </source>
</evidence>
<sequence length="103" mass="11298">MLCKPAAPSLETSARLLRPARKPAKQEKKGRGVARRASRFLSPPTPFPSFFPPLPLPFGNDGGEDRLLWPGVAILQEQTEREKKKEVLTAGSGSSRKFLGMDP</sequence>
<evidence type="ECO:0000256" key="1">
    <source>
        <dbReference type="SAM" id="MobiDB-lite"/>
    </source>
</evidence>
<feature type="region of interest" description="Disordered" evidence="1">
    <location>
        <begin position="80"/>
        <end position="103"/>
    </location>
</feature>
<reference evidence="2" key="1">
    <citation type="submission" date="2022-12" db="EMBL/GenBank/DDBJ databases">
        <authorList>
            <person name="Alioto T."/>
            <person name="Alioto T."/>
            <person name="Gomez Garrido J."/>
        </authorList>
    </citation>
    <scope>NUCLEOTIDE SEQUENCE</scope>
</reference>
<accession>A0AA35NVZ4</accession>
<dbReference type="Proteomes" id="UP001178461">
    <property type="component" value="Chromosome 1"/>
</dbReference>